<dbReference type="EMBL" id="BSDZ01000027">
    <property type="protein sequence ID" value="GLI65977.1"/>
    <property type="molecule type" value="Genomic_DNA"/>
</dbReference>
<dbReference type="Proteomes" id="UP001165090">
    <property type="component" value="Unassembled WGS sequence"/>
</dbReference>
<feature type="coiled-coil region" evidence="1">
    <location>
        <begin position="77"/>
        <end position="282"/>
    </location>
</feature>
<keyword evidence="1" id="KW-0175">Coiled coil</keyword>
<reference evidence="2 3" key="1">
    <citation type="journal article" date="2023" name="IScience">
        <title>Expanded male sex-determining region conserved during the evolution of homothallism in the green alga Volvox.</title>
        <authorList>
            <person name="Yamamoto K."/>
            <person name="Matsuzaki R."/>
            <person name="Mahakham W."/>
            <person name="Heman W."/>
            <person name="Sekimoto H."/>
            <person name="Kawachi M."/>
            <person name="Minakuchi Y."/>
            <person name="Toyoda A."/>
            <person name="Nozaki H."/>
        </authorList>
    </citation>
    <scope>NUCLEOTIDE SEQUENCE [LARGE SCALE GENOMIC DNA]</scope>
    <source>
        <strain evidence="2 3">NIES-4468</strain>
    </source>
</reference>
<organism evidence="2 3">
    <name type="scientific">Volvox africanus</name>
    <dbReference type="NCBI Taxonomy" id="51714"/>
    <lineage>
        <taxon>Eukaryota</taxon>
        <taxon>Viridiplantae</taxon>
        <taxon>Chlorophyta</taxon>
        <taxon>core chlorophytes</taxon>
        <taxon>Chlorophyceae</taxon>
        <taxon>CS clade</taxon>
        <taxon>Chlamydomonadales</taxon>
        <taxon>Volvocaceae</taxon>
        <taxon>Volvox</taxon>
    </lineage>
</organism>
<evidence type="ECO:0000313" key="3">
    <source>
        <dbReference type="Proteomes" id="UP001165090"/>
    </source>
</evidence>
<keyword evidence="3" id="KW-1185">Reference proteome</keyword>
<comment type="caution">
    <text evidence="2">The sequence shown here is derived from an EMBL/GenBank/DDBJ whole genome shotgun (WGS) entry which is preliminary data.</text>
</comment>
<gene>
    <name evidence="2" type="ORF">VaNZ11_009664</name>
</gene>
<evidence type="ECO:0000313" key="2">
    <source>
        <dbReference type="EMBL" id="GLI65977.1"/>
    </source>
</evidence>
<evidence type="ECO:0000256" key="1">
    <source>
        <dbReference type="SAM" id="Coils"/>
    </source>
</evidence>
<protein>
    <submittedName>
        <fullName evidence="2">Uncharacterized protein</fullName>
    </submittedName>
</protein>
<name>A0ABQ5S9G5_9CHLO</name>
<sequence length="387" mass="42540">MEPFTILQTDGKGIVEEVEGSLGGKSDESIKQLSARGAIVDEQLDSCIGALEHSRTTVSCFGRKSSGKQVSEVVSVLERERQNLRRVINDIVDLVRTQRYETDELSNRLAEAEQALLTARTPQIEELVESLQKQVEALQVENSELQKTTTKLTRTRDLTSARLKELTYEYQGIAEKAELELRRLESEIAKAEEARDMAIAENLEKVREIRNFQKRYDTLKIIAESHREAAMAAKKQAEETTANHAKALEVQARRVTEARAGREAAVAELEALQREHAALHDAFIRAGGVDYQIAIIRKASFSRSSAGATHKGGSGSGTRGTVRTLLKGRQGWCVHARACGGAGTAAGDMTRLTPLTYDSQASLEALIEGQELFLCPTCLGNGSFRTL</sequence>
<accession>A0ABQ5S9G5</accession>
<proteinExistence type="predicted"/>